<dbReference type="AlphaFoldDB" id="A0A8J3ASA5"/>
<protein>
    <recommendedName>
        <fullName evidence="2">DUF4062 domain-containing protein</fullName>
    </recommendedName>
</protein>
<comment type="caution">
    <text evidence="3">The sequence shown here is derived from an EMBL/GenBank/DDBJ whole genome shotgun (WGS) entry which is preliminary data.</text>
</comment>
<proteinExistence type="predicted"/>
<dbReference type="EMBL" id="BMDI01000001">
    <property type="protein sequence ID" value="GGI15716.1"/>
    <property type="molecule type" value="Genomic_DNA"/>
</dbReference>
<gene>
    <name evidence="3" type="ORF">GCM10008066_00290</name>
</gene>
<evidence type="ECO:0000313" key="4">
    <source>
        <dbReference type="Proteomes" id="UP000642180"/>
    </source>
</evidence>
<feature type="region of interest" description="Disordered" evidence="1">
    <location>
        <begin position="172"/>
        <end position="192"/>
    </location>
</feature>
<reference evidence="4" key="1">
    <citation type="journal article" date="2019" name="Int. J. Syst. Evol. Microbiol.">
        <title>The Global Catalogue of Microorganisms (GCM) 10K type strain sequencing project: providing services to taxonomists for standard genome sequencing and annotation.</title>
        <authorList>
            <consortium name="The Broad Institute Genomics Platform"/>
            <consortium name="The Broad Institute Genome Sequencing Center for Infectious Disease"/>
            <person name="Wu L."/>
            <person name="Ma J."/>
        </authorList>
    </citation>
    <scope>NUCLEOTIDE SEQUENCE [LARGE SCALE GENOMIC DNA]</scope>
    <source>
        <strain evidence="4">CCM 2767</strain>
    </source>
</reference>
<accession>A0A8J3ASA5</accession>
<dbReference type="Pfam" id="PF13271">
    <property type="entry name" value="DUF4062"/>
    <property type="match status" value="1"/>
</dbReference>
<dbReference type="Gene3D" id="1.25.40.10">
    <property type="entry name" value="Tetratricopeptide repeat domain"/>
    <property type="match status" value="2"/>
</dbReference>
<evidence type="ECO:0000259" key="2">
    <source>
        <dbReference type="Pfam" id="PF13271"/>
    </source>
</evidence>
<keyword evidence="4" id="KW-1185">Reference proteome</keyword>
<evidence type="ECO:0000313" key="3">
    <source>
        <dbReference type="EMBL" id="GGI15716.1"/>
    </source>
</evidence>
<sequence length="653" mass="72921">MDKKYQVFVSSTFSDLEDERAAVLEGILQMGHIPAGMELFHANNSSAWEYITKVIEASDYYVLVLGGRYGSLDEHGMGFTEKEYEYARSLNIPVIALLHEEPTSLPRDRTDQAESWVKLQNFREKVESRHIRVVWNSPTKLKAELILSLSQQIQQKPGRGWVRDVSVNEMTATKLSEDSPVESPKPKAEQSLKEPSADWLLPEYENAVIYGHIHDNAEYISKITDSYLATLQPEDDFARAEWLGLQEYWKYIFDRGASTTTLKRCLQEAPSSHRINFWIGKAYYAYEEFRIAAKHFEAAETLATGVVEKIHYLQQASDAYLRFGDEKAARIALDKARMLVTDDEDDVIAMLNAVRLSSTQQNEDHNFIAATEKLLELNPSNHGLRFELAHKYSDMGKTELAVMHYSRIPSPERSSATWNNLGVALGKLNLPYLAVAALLKAKQLGETLANSNLALRLANAGFIDEATQLCASARETKDFSENIPSTERRLREIPQEEEKEKSIVVDKAKNLSEFYKEFGLAAALPSPALQSGAWKSPQCELSLSVEGYKFVANGEYVTAINKLGIGLFGDTTASSRTDVMIIEGTIKGRTAVGTIKRNPKGSSVANTLLGSVNETSLFILSADGKSIEVLENVESTVFRKFSLHALLAPPTTQ</sequence>
<name>A0A8J3ASA5_9BURK</name>
<dbReference type="RefSeq" id="WP_188379260.1">
    <property type="nucleotide sequence ID" value="NZ_BMDI01000001.1"/>
</dbReference>
<dbReference type="InterPro" id="IPR011990">
    <property type="entry name" value="TPR-like_helical_dom_sf"/>
</dbReference>
<feature type="domain" description="DUF4062" evidence="2">
    <location>
        <begin position="6"/>
        <end position="87"/>
    </location>
</feature>
<dbReference type="Proteomes" id="UP000642180">
    <property type="component" value="Unassembled WGS sequence"/>
</dbReference>
<dbReference type="InterPro" id="IPR025139">
    <property type="entry name" value="DUF4062"/>
</dbReference>
<evidence type="ECO:0000256" key="1">
    <source>
        <dbReference type="SAM" id="MobiDB-lite"/>
    </source>
</evidence>
<organism evidence="3 4">
    <name type="scientific">Oxalicibacterium faecigallinarum</name>
    <dbReference type="NCBI Taxonomy" id="573741"/>
    <lineage>
        <taxon>Bacteria</taxon>
        <taxon>Pseudomonadati</taxon>
        <taxon>Pseudomonadota</taxon>
        <taxon>Betaproteobacteria</taxon>
        <taxon>Burkholderiales</taxon>
        <taxon>Oxalobacteraceae</taxon>
        <taxon>Oxalicibacterium</taxon>
    </lineage>
</organism>
<dbReference type="SUPFAM" id="SSF48452">
    <property type="entry name" value="TPR-like"/>
    <property type="match status" value="2"/>
</dbReference>